<feature type="domain" description="HTH tetR-type" evidence="5">
    <location>
        <begin position="5"/>
        <end position="65"/>
    </location>
</feature>
<dbReference type="STRING" id="1202724.AM493_11945"/>
<dbReference type="EMBL" id="LIYD01000005">
    <property type="protein sequence ID" value="KOS06665.1"/>
    <property type="molecule type" value="Genomic_DNA"/>
</dbReference>
<dbReference type="Proteomes" id="UP000037755">
    <property type="component" value="Unassembled WGS sequence"/>
</dbReference>
<keyword evidence="1" id="KW-0805">Transcription regulation</keyword>
<keyword evidence="7" id="KW-1185">Reference proteome</keyword>
<dbReference type="OrthoDB" id="9798857at2"/>
<dbReference type="AlphaFoldDB" id="A0A0M8MBJ4"/>
<keyword evidence="2 4" id="KW-0238">DNA-binding</keyword>
<comment type="caution">
    <text evidence="6">The sequence shown here is derived from an EMBL/GenBank/DDBJ whole genome shotgun (WGS) entry which is preliminary data.</text>
</comment>
<accession>A0A0M8MBJ4</accession>
<evidence type="ECO:0000259" key="5">
    <source>
        <dbReference type="PROSITE" id="PS50977"/>
    </source>
</evidence>
<dbReference type="PROSITE" id="PS50977">
    <property type="entry name" value="HTH_TETR_2"/>
    <property type="match status" value="1"/>
</dbReference>
<dbReference type="InterPro" id="IPR001647">
    <property type="entry name" value="HTH_TetR"/>
</dbReference>
<dbReference type="PANTHER" id="PTHR47506:SF3">
    <property type="entry name" value="HTH-TYPE TRANSCRIPTIONAL REGULATOR LMRA"/>
    <property type="match status" value="1"/>
</dbReference>
<dbReference type="PANTHER" id="PTHR47506">
    <property type="entry name" value="TRANSCRIPTIONAL REGULATORY PROTEIN"/>
    <property type="match status" value="1"/>
</dbReference>
<dbReference type="GO" id="GO:0003677">
    <property type="term" value="F:DNA binding"/>
    <property type="evidence" value="ECO:0007669"/>
    <property type="project" value="UniProtKB-UniRule"/>
</dbReference>
<dbReference type="Pfam" id="PF00440">
    <property type="entry name" value="TetR_N"/>
    <property type="match status" value="1"/>
</dbReference>
<dbReference type="InterPro" id="IPR036271">
    <property type="entry name" value="Tet_transcr_reg_TetR-rel_C_sf"/>
</dbReference>
<name>A0A0M8MBJ4_9FLAO</name>
<gene>
    <name evidence="6" type="ORF">AM493_11945</name>
</gene>
<dbReference type="RefSeq" id="WP_054408271.1">
    <property type="nucleotide sequence ID" value="NZ_FOYA01000016.1"/>
</dbReference>
<proteinExistence type="predicted"/>
<dbReference type="PATRIC" id="fig|1202724.3.peg.2476"/>
<protein>
    <submittedName>
        <fullName evidence="6">Transcriptional regulator</fullName>
    </submittedName>
</protein>
<dbReference type="SUPFAM" id="SSF46689">
    <property type="entry name" value="Homeodomain-like"/>
    <property type="match status" value="1"/>
</dbReference>
<dbReference type="Gene3D" id="1.10.357.10">
    <property type="entry name" value="Tetracycline Repressor, domain 2"/>
    <property type="match status" value="1"/>
</dbReference>
<dbReference type="Pfam" id="PF16925">
    <property type="entry name" value="TetR_C_13"/>
    <property type="match status" value="1"/>
</dbReference>
<dbReference type="SUPFAM" id="SSF48498">
    <property type="entry name" value="Tetracyclin repressor-like, C-terminal domain"/>
    <property type="match status" value="1"/>
</dbReference>
<dbReference type="InterPro" id="IPR011075">
    <property type="entry name" value="TetR_C"/>
</dbReference>
<evidence type="ECO:0000256" key="1">
    <source>
        <dbReference type="ARBA" id="ARBA00023015"/>
    </source>
</evidence>
<dbReference type="InterPro" id="IPR009057">
    <property type="entry name" value="Homeodomain-like_sf"/>
</dbReference>
<reference evidence="6 7" key="1">
    <citation type="submission" date="2015-08" db="EMBL/GenBank/DDBJ databases">
        <title>Whole genome sequence of Flavobacterium akiainvivens IK-1T, from decaying Wikstroemia oahuensis, an endemic Hawaiian shrub.</title>
        <authorList>
            <person name="Wan X."/>
            <person name="Hou S."/>
            <person name="Saito J."/>
            <person name="Donachie S."/>
        </authorList>
    </citation>
    <scope>NUCLEOTIDE SEQUENCE [LARGE SCALE GENOMIC DNA]</scope>
    <source>
        <strain evidence="6 7">IK-1</strain>
    </source>
</reference>
<organism evidence="6 7">
    <name type="scientific">Flavobacterium akiainvivens</name>
    <dbReference type="NCBI Taxonomy" id="1202724"/>
    <lineage>
        <taxon>Bacteria</taxon>
        <taxon>Pseudomonadati</taxon>
        <taxon>Bacteroidota</taxon>
        <taxon>Flavobacteriia</taxon>
        <taxon>Flavobacteriales</taxon>
        <taxon>Flavobacteriaceae</taxon>
        <taxon>Flavobacterium</taxon>
    </lineage>
</organism>
<evidence type="ECO:0000256" key="4">
    <source>
        <dbReference type="PROSITE-ProRule" id="PRU00335"/>
    </source>
</evidence>
<dbReference type="PRINTS" id="PR00455">
    <property type="entry name" value="HTHTETR"/>
</dbReference>
<evidence type="ECO:0000256" key="3">
    <source>
        <dbReference type="ARBA" id="ARBA00023163"/>
    </source>
</evidence>
<feature type="DNA-binding region" description="H-T-H motif" evidence="4">
    <location>
        <begin position="28"/>
        <end position="47"/>
    </location>
</feature>
<evidence type="ECO:0000256" key="2">
    <source>
        <dbReference type="ARBA" id="ARBA00023125"/>
    </source>
</evidence>
<keyword evidence="3" id="KW-0804">Transcription</keyword>
<evidence type="ECO:0000313" key="7">
    <source>
        <dbReference type="Proteomes" id="UP000037755"/>
    </source>
</evidence>
<evidence type="ECO:0000313" key="6">
    <source>
        <dbReference type="EMBL" id="KOS06665.1"/>
    </source>
</evidence>
<sequence>MTKAERTRQLIIEKTAPIFNQKGYAGTSLNDISEATGLTRGGIYGNFENKDEVALAAFDYNYGQFFGVIRGRIKEKSKAHEKLQVYINAYRHPELQAVLQYGCPILNTATESDDTHPELRKRVIAAINRWHRGIEDIVKEGQERKEFRKSVDVKEFASVFIALIEGGVMLVKATGNDSHIEAALRHAKKMIQEIRK</sequence>